<dbReference type="AlphaFoldDB" id="A0AAV4PYW5"/>
<comment type="caution">
    <text evidence="1">The sequence shown here is derived from an EMBL/GenBank/DDBJ whole genome shotgun (WGS) entry which is preliminary data.</text>
</comment>
<name>A0AAV4PYW5_CAEEX</name>
<gene>
    <name evidence="1" type="ORF">CEXT_544701</name>
</gene>
<sequence>MCKQTEILDRTPQAFAKPYAPIKFNGVNMHLLANIRLTLSSLYAIANNYHYTEAETNAFTMLSMTISSIPVPFISEELIMLGNSLNDPLTL</sequence>
<proteinExistence type="predicted"/>
<dbReference type="Proteomes" id="UP001054945">
    <property type="component" value="Unassembled WGS sequence"/>
</dbReference>
<dbReference type="EMBL" id="BPLR01005465">
    <property type="protein sequence ID" value="GIY02608.1"/>
    <property type="molecule type" value="Genomic_DNA"/>
</dbReference>
<protein>
    <submittedName>
        <fullName evidence="1">Uncharacterized protein</fullName>
    </submittedName>
</protein>
<evidence type="ECO:0000313" key="1">
    <source>
        <dbReference type="EMBL" id="GIY02608.1"/>
    </source>
</evidence>
<accession>A0AAV4PYW5</accession>
<reference evidence="1 2" key="1">
    <citation type="submission" date="2021-06" db="EMBL/GenBank/DDBJ databases">
        <title>Caerostris extrusa draft genome.</title>
        <authorList>
            <person name="Kono N."/>
            <person name="Arakawa K."/>
        </authorList>
    </citation>
    <scope>NUCLEOTIDE SEQUENCE [LARGE SCALE GENOMIC DNA]</scope>
</reference>
<keyword evidence="2" id="KW-1185">Reference proteome</keyword>
<evidence type="ECO:0000313" key="2">
    <source>
        <dbReference type="Proteomes" id="UP001054945"/>
    </source>
</evidence>
<organism evidence="1 2">
    <name type="scientific">Caerostris extrusa</name>
    <name type="common">Bark spider</name>
    <name type="synonym">Caerostris bankana</name>
    <dbReference type="NCBI Taxonomy" id="172846"/>
    <lineage>
        <taxon>Eukaryota</taxon>
        <taxon>Metazoa</taxon>
        <taxon>Ecdysozoa</taxon>
        <taxon>Arthropoda</taxon>
        <taxon>Chelicerata</taxon>
        <taxon>Arachnida</taxon>
        <taxon>Araneae</taxon>
        <taxon>Araneomorphae</taxon>
        <taxon>Entelegynae</taxon>
        <taxon>Araneoidea</taxon>
        <taxon>Araneidae</taxon>
        <taxon>Caerostris</taxon>
    </lineage>
</organism>